<comment type="function">
    <text evidence="9">Has a role in transport between endoplasmic reticulum and Golgi.</text>
</comment>
<organism evidence="11 12">
    <name type="scientific">Dreissena polymorpha</name>
    <name type="common">Zebra mussel</name>
    <name type="synonym">Mytilus polymorpha</name>
    <dbReference type="NCBI Taxonomy" id="45954"/>
    <lineage>
        <taxon>Eukaryota</taxon>
        <taxon>Metazoa</taxon>
        <taxon>Spiralia</taxon>
        <taxon>Lophotrochozoa</taxon>
        <taxon>Mollusca</taxon>
        <taxon>Bivalvia</taxon>
        <taxon>Autobranchia</taxon>
        <taxon>Heteroconchia</taxon>
        <taxon>Euheterodonta</taxon>
        <taxon>Imparidentia</taxon>
        <taxon>Neoheterodontei</taxon>
        <taxon>Myida</taxon>
        <taxon>Dreissenoidea</taxon>
        <taxon>Dreissenidae</taxon>
        <taxon>Dreissena</taxon>
    </lineage>
</organism>
<keyword evidence="8 9" id="KW-0472">Membrane</keyword>
<evidence type="ECO:0000256" key="2">
    <source>
        <dbReference type="ARBA" id="ARBA00022448"/>
    </source>
</evidence>
<evidence type="ECO:0000256" key="4">
    <source>
        <dbReference type="ARBA" id="ARBA00022824"/>
    </source>
</evidence>
<comment type="caution">
    <text evidence="11">The sequence shown here is derived from an EMBL/GenBank/DDBJ whole genome shotgun (WGS) entry which is preliminary data.</text>
</comment>
<evidence type="ECO:0000256" key="9">
    <source>
        <dbReference type="RuleBase" id="RU368073"/>
    </source>
</evidence>
<feature type="transmembrane region" description="Helical" evidence="9">
    <location>
        <begin position="295"/>
        <end position="313"/>
    </location>
</feature>
<feature type="transmembrane region" description="Helical" evidence="9">
    <location>
        <begin position="229"/>
        <end position="249"/>
    </location>
</feature>
<evidence type="ECO:0000313" key="11">
    <source>
        <dbReference type="EMBL" id="KAH3851414.1"/>
    </source>
</evidence>
<dbReference type="GO" id="GO:0005789">
    <property type="term" value="C:endoplasmic reticulum membrane"/>
    <property type="evidence" value="ECO:0007669"/>
    <property type="project" value="UniProtKB-SubCell"/>
</dbReference>
<feature type="transmembrane region" description="Helical" evidence="9">
    <location>
        <begin position="255"/>
        <end position="274"/>
    </location>
</feature>
<reference evidence="11" key="2">
    <citation type="submission" date="2020-11" db="EMBL/GenBank/DDBJ databases">
        <authorList>
            <person name="McCartney M.A."/>
            <person name="Auch B."/>
            <person name="Kono T."/>
            <person name="Mallez S."/>
            <person name="Becker A."/>
            <person name="Gohl D.M."/>
            <person name="Silverstein K.A.T."/>
            <person name="Koren S."/>
            <person name="Bechman K.B."/>
            <person name="Herman A."/>
            <person name="Abrahante J.E."/>
            <person name="Garbe J."/>
        </authorList>
    </citation>
    <scope>NUCLEOTIDE SEQUENCE</scope>
    <source>
        <strain evidence="11">Duluth1</strain>
        <tissue evidence="11">Whole animal</tissue>
    </source>
</reference>
<dbReference type="GO" id="GO:0005793">
    <property type="term" value="C:endoplasmic reticulum-Golgi intermediate compartment"/>
    <property type="evidence" value="ECO:0007669"/>
    <property type="project" value="UniProtKB-UniRule"/>
</dbReference>
<comment type="subcellular location">
    <subcellularLocation>
        <location evidence="9">Endoplasmic reticulum membrane</location>
        <topology evidence="9">Multi-pass membrane protein</topology>
    </subcellularLocation>
    <subcellularLocation>
        <location evidence="9">Golgi apparatus membrane</location>
        <topology evidence="9">Multi-pass membrane protein</topology>
    </subcellularLocation>
</comment>
<dbReference type="EMBL" id="JAIWYP010000003">
    <property type="protein sequence ID" value="KAH3851414.1"/>
    <property type="molecule type" value="Genomic_DNA"/>
</dbReference>
<reference evidence="11" key="1">
    <citation type="journal article" date="2019" name="bioRxiv">
        <title>The Genome of the Zebra Mussel, Dreissena polymorpha: A Resource for Invasive Species Research.</title>
        <authorList>
            <person name="McCartney M.A."/>
            <person name="Auch B."/>
            <person name="Kono T."/>
            <person name="Mallez S."/>
            <person name="Zhang Y."/>
            <person name="Obille A."/>
            <person name="Becker A."/>
            <person name="Abrahante J.E."/>
            <person name="Garbe J."/>
            <person name="Badalamenti J.P."/>
            <person name="Herman A."/>
            <person name="Mangelson H."/>
            <person name="Liachko I."/>
            <person name="Sullivan S."/>
            <person name="Sone E.D."/>
            <person name="Koren S."/>
            <person name="Silverstein K.A.T."/>
            <person name="Beckman K.B."/>
            <person name="Gohl D.M."/>
        </authorList>
    </citation>
    <scope>NUCLEOTIDE SEQUENCE</scope>
    <source>
        <strain evidence="11">Duluth1</strain>
        <tissue evidence="11">Whole animal</tissue>
    </source>
</reference>
<dbReference type="OrthoDB" id="337750at2759"/>
<evidence type="ECO:0000256" key="5">
    <source>
        <dbReference type="ARBA" id="ARBA00022927"/>
    </source>
</evidence>
<feature type="transmembrane region" description="Helical" evidence="9">
    <location>
        <begin position="164"/>
        <end position="183"/>
    </location>
</feature>
<dbReference type="GO" id="GO:0030134">
    <property type="term" value="C:COPII-coated ER to Golgi transport vesicle"/>
    <property type="evidence" value="ECO:0007669"/>
    <property type="project" value="TreeGrafter"/>
</dbReference>
<dbReference type="PANTHER" id="PTHR14083:SF0">
    <property type="entry name" value="YIP1D-INTERACTING FACTOR 1, ISOFORM C"/>
    <property type="match status" value="1"/>
</dbReference>
<accession>A0A9D4R1F5</accession>
<dbReference type="AlphaFoldDB" id="A0A9D4R1F5"/>
<protein>
    <recommendedName>
        <fullName evidence="9">Protein YIF1</fullName>
    </recommendedName>
</protein>
<comment type="similarity">
    <text evidence="1 9">Belongs to the YIF1 family.</text>
</comment>
<keyword evidence="6 9" id="KW-1133">Transmembrane helix</keyword>
<keyword evidence="12" id="KW-1185">Reference proteome</keyword>
<dbReference type="InterPro" id="IPR005578">
    <property type="entry name" value="Yif1_fam"/>
</dbReference>
<dbReference type="GO" id="GO:0000139">
    <property type="term" value="C:Golgi membrane"/>
    <property type="evidence" value="ECO:0007669"/>
    <property type="project" value="UniProtKB-SubCell"/>
</dbReference>
<dbReference type="Proteomes" id="UP000828390">
    <property type="component" value="Unassembled WGS sequence"/>
</dbReference>
<dbReference type="PANTHER" id="PTHR14083">
    <property type="entry name" value="YIP1 INTERACTING FACTOR HOMOLOG YIF1 PROTEIN"/>
    <property type="match status" value="1"/>
</dbReference>
<dbReference type="GO" id="GO:0006888">
    <property type="term" value="P:endoplasmic reticulum to Golgi vesicle-mediated transport"/>
    <property type="evidence" value="ECO:0007669"/>
    <property type="project" value="UniProtKB-UniRule"/>
</dbReference>
<keyword evidence="4 9" id="KW-0256">Endoplasmic reticulum</keyword>
<feature type="compositionally biased region" description="Basic residues" evidence="10">
    <location>
        <begin position="11"/>
        <end position="21"/>
    </location>
</feature>
<evidence type="ECO:0000256" key="10">
    <source>
        <dbReference type="SAM" id="MobiDB-lite"/>
    </source>
</evidence>
<evidence type="ECO:0000256" key="7">
    <source>
        <dbReference type="ARBA" id="ARBA00023034"/>
    </source>
</evidence>
<proteinExistence type="inferred from homology"/>
<feature type="transmembrane region" description="Helical" evidence="9">
    <location>
        <begin position="195"/>
        <end position="217"/>
    </location>
</feature>
<gene>
    <name evidence="11" type="ORF">DPMN_093895</name>
</gene>
<dbReference type="GO" id="GO:0015031">
    <property type="term" value="P:protein transport"/>
    <property type="evidence" value="ECO:0007669"/>
    <property type="project" value="UniProtKB-KW"/>
</dbReference>
<evidence type="ECO:0000313" key="12">
    <source>
        <dbReference type="Proteomes" id="UP000828390"/>
    </source>
</evidence>
<evidence type="ECO:0000256" key="8">
    <source>
        <dbReference type="ARBA" id="ARBA00023136"/>
    </source>
</evidence>
<keyword evidence="7 9" id="KW-0333">Golgi apparatus</keyword>
<keyword evidence="3 9" id="KW-0812">Transmembrane</keyword>
<sequence>MDIPSSYRQSSGKRKPSKKGGSKPQLFDDTSQSVQSPPPLGYGPPQAGFMDPSQGNQSFGAGHQGAPAWGHQQFPGQQLFNDPMANMAMQYGSSLAGQGKDLVNKNLEKYVSTSKLKYYFAVDTSYVAKKLMTLFFPFTKKDWSIKFNQDQPVAPRFDENAPDLYIPVMAFVTYILVSGVVLGTQERFTPEHLGMQASTALVWLIIELVAVMLSLYIMNLTTDLKYMDILAYIGYKFVGMIFILLGGMLFQSTGFYGLLVWFSLTIIFFLVRTLKVQILPHTQGEEHHGHGTKRSLYLIVTISLMQPVLMWWLTRHIVFAK</sequence>
<keyword evidence="5 9" id="KW-0653">Protein transport</keyword>
<evidence type="ECO:0000256" key="6">
    <source>
        <dbReference type="ARBA" id="ARBA00022989"/>
    </source>
</evidence>
<feature type="region of interest" description="Disordered" evidence="10">
    <location>
        <begin position="1"/>
        <end position="75"/>
    </location>
</feature>
<dbReference type="Pfam" id="PF03878">
    <property type="entry name" value="YIF1"/>
    <property type="match status" value="1"/>
</dbReference>
<name>A0A9D4R1F5_DREPO</name>
<evidence type="ECO:0000256" key="3">
    <source>
        <dbReference type="ARBA" id="ARBA00022692"/>
    </source>
</evidence>
<keyword evidence="2 9" id="KW-0813">Transport</keyword>
<evidence type="ECO:0000256" key="1">
    <source>
        <dbReference type="ARBA" id="ARBA00009727"/>
    </source>
</evidence>